<gene>
    <name evidence="2" type="ORF">V0U79_04565</name>
</gene>
<dbReference type="PANTHER" id="PTHR11102">
    <property type="entry name" value="SEL-1-LIKE PROTEIN"/>
    <property type="match status" value="1"/>
</dbReference>
<evidence type="ECO:0000256" key="1">
    <source>
        <dbReference type="SAM" id="SignalP"/>
    </source>
</evidence>
<proteinExistence type="predicted"/>
<protein>
    <submittedName>
        <fullName evidence="2">Tetratricopeptide repeat protein</fullName>
    </submittedName>
</protein>
<dbReference type="SUPFAM" id="SSF81901">
    <property type="entry name" value="HCP-like"/>
    <property type="match status" value="2"/>
</dbReference>
<dbReference type="Pfam" id="PF08238">
    <property type="entry name" value="Sel1"/>
    <property type="match status" value="7"/>
</dbReference>
<dbReference type="InterPro" id="IPR011990">
    <property type="entry name" value="TPR-like_helical_dom_sf"/>
</dbReference>
<dbReference type="InterPro" id="IPR006597">
    <property type="entry name" value="Sel1-like"/>
</dbReference>
<dbReference type="SMART" id="SM00671">
    <property type="entry name" value="SEL1"/>
    <property type="match status" value="7"/>
</dbReference>
<sequence>MVCRVLAALFLFLLVVTGQASAQEADPAADTPSDEAASEDDAPAPLLRNLELIDAEAQNNALALEEVPETDLPSTAAEVDEIFNRAQLAYATGEFETAHVQARTAAAAGHAQAATLAGLMHENGEIEAASDVQAVRWYRRAASQGEPVGNYRLGLMAQAARAGLAPAEARSFFQRAAQAGHVPAMLAYALLLKASPVPQDAPLAIEWAERAAQEGNVEAMFQLAQMYDGWERGPQEASAARDWYVQAAENNHAEAALQAGLMLAAGEGGEADPDRAMELIRQSAEAGFAPAMGQYGLMLYQGWDGGEPDLTNAAEWFAQGAIGGDAESQFLYAYVSATGQGTERDLVRAYYWALMAEYEMDGLPARNVDRDRLQAQLETALTPTEAEQVRSQIAAYRAR</sequence>
<dbReference type="EMBL" id="JAZDRP010000002">
    <property type="protein sequence ID" value="MEE2525629.1"/>
    <property type="molecule type" value="Genomic_DNA"/>
</dbReference>
<dbReference type="Gene3D" id="1.25.40.10">
    <property type="entry name" value="Tetratricopeptide repeat domain"/>
    <property type="match status" value="1"/>
</dbReference>
<comment type="caution">
    <text evidence="2">The sequence shown here is derived from an EMBL/GenBank/DDBJ whole genome shotgun (WGS) entry which is preliminary data.</text>
</comment>
<feature type="chain" id="PRO_5047299265" evidence="1">
    <location>
        <begin position="23"/>
        <end position="399"/>
    </location>
</feature>
<dbReference type="InterPro" id="IPR050767">
    <property type="entry name" value="Sel1_AlgK"/>
</dbReference>
<organism evidence="2 3">
    <name type="scientific">Hyphobacterium lacteum</name>
    <dbReference type="NCBI Taxonomy" id="3116575"/>
    <lineage>
        <taxon>Bacteria</taxon>
        <taxon>Pseudomonadati</taxon>
        <taxon>Pseudomonadota</taxon>
        <taxon>Alphaproteobacteria</taxon>
        <taxon>Maricaulales</taxon>
        <taxon>Maricaulaceae</taxon>
        <taxon>Hyphobacterium</taxon>
    </lineage>
</organism>
<dbReference type="RefSeq" id="WP_330198288.1">
    <property type="nucleotide sequence ID" value="NZ_JAZDRP010000002.1"/>
</dbReference>
<accession>A0ABU7LQM7</accession>
<feature type="signal peptide" evidence="1">
    <location>
        <begin position="1"/>
        <end position="22"/>
    </location>
</feature>
<reference evidence="2 3" key="1">
    <citation type="submission" date="2024-01" db="EMBL/GenBank/DDBJ databases">
        <title>Hyphobacterium bacterium isolated from marine sediment.</title>
        <authorList>
            <person name="Zhao S."/>
        </authorList>
    </citation>
    <scope>NUCLEOTIDE SEQUENCE [LARGE SCALE GENOMIC DNA]</scope>
    <source>
        <strain evidence="3">HN65</strain>
    </source>
</reference>
<evidence type="ECO:0000313" key="3">
    <source>
        <dbReference type="Proteomes" id="UP001354971"/>
    </source>
</evidence>
<dbReference type="Proteomes" id="UP001354971">
    <property type="component" value="Unassembled WGS sequence"/>
</dbReference>
<keyword evidence="1" id="KW-0732">Signal</keyword>
<dbReference type="PANTHER" id="PTHR11102:SF160">
    <property type="entry name" value="ERAD-ASSOCIATED E3 UBIQUITIN-PROTEIN LIGASE COMPONENT HRD3"/>
    <property type="match status" value="1"/>
</dbReference>
<evidence type="ECO:0000313" key="2">
    <source>
        <dbReference type="EMBL" id="MEE2525629.1"/>
    </source>
</evidence>
<keyword evidence="3" id="KW-1185">Reference proteome</keyword>
<name>A0ABU7LQM7_9PROT</name>